<accession>A0A9Q0XUS1</accession>
<dbReference type="AlphaFoldDB" id="A0A9Q0XUS1"/>
<sequence>MWPGCYGKTNANLSQIQDLQDSCSLCHTVWHRGLGSKQDTEGCLHAMEMLMLHRISGISLLIHITNDAIQQQLGLLIAEKIRESQLHWCRHVLRVTPSTATKIAFRLTVDGRWPRGQDISSKDMQIFILQSD</sequence>
<comment type="caution">
    <text evidence="1">The sequence shown here is derived from an EMBL/GenBank/DDBJ whole genome shotgun (WGS) entry which is preliminary data.</text>
</comment>
<reference evidence="1" key="1">
    <citation type="journal article" date="2023" name="DNA Res.">
        <title>Chromosome-level genome assembly of Phrynocephalus forsythii using third-generation DNA sequencing and Hi-C analysis.</title>
        <authorList>
            <person name="Qi Y."/>
            <person name="Zhao W."/>
            <person name="Zhao Y."/>
            <person name="Niu C."/>
            <person name="Cao S."/>
            <person name="Zhang Y."/>
        </authorList>
    </citation>
    <scope>NUCLEOTIDE SEQUENCE</scope>
    <source>
        <tissue evidence="1">Muscle</tissue>
    </source>
</reference>
<dbReference type="EMBL" id="JAPFRF010000006">
    <property type="protein sequence ID" value="KAJ7329698.1"/>
    <property type="molecule type" value="Genomic_DNA"/>
</dbReference>
<dbReference type="OrthoDB" id="424543at2759"/>
<gene>
    <name evidence="1" type="ORF">JRQ81_015872</name>
</gene>
<protein>
    <submittedName>
        <fullName evidence="1">Uncharacterized protein</fullName>
    </submittedName>
</protein>
<dbReference type="Proteomes" id="UP001142489">
    <property type="component" value="Unassembled WGS sequence"/>
</dbReference>
<organism evidence="1 2">
    <name type="scientific">Phrynocephalus forsythii</name>
    <dbReference type="NCBI Taxonomy" id="171643"/>
    <lineage>
        <taxon>Eukaryota</taxon>
        <taxon>Metazoa</taxon>
        <taxon>Chordata</taxon>
        <taxon>Craniata</taxon>
        <taxon>Vertebrata</taxon>
        <taxon>Euteleostomi</taxon>
        <taxon>Lepidosauria</taxon>
        <taxon>Squamata</taxon>
        <taxon>Bifurcata</taxon>
        <taxon>Unidentata</taxon>
        <taxon>Episquamata</taxon>
        <taxon>Toxicofera</taxon>
        <taxon>Iguania</taxon>
        <taxon>Acrodonta</taxon>
        <taxon>Agamidae</taxon>
        <taxon>Agaminae</taxon>
        <taxon>Phrynocephalus</taxon>
    </lineage>
</organism>
<evidence type="ECO:0000313" key="2">
    <source>
        <dbReference type="Proteomes" id="UP001142489"/>
    </source>
</evidence>
<name>A0A9Q0XUS1_9SAUR</name>
<proteinExistence type="predicted"/>
<evidence type="ECO:0000313" key="1">
    <source>
        <dbReference type="EMBL" id="KAJ7329698.1"/>
    </source>
</evidence>
<keyword evidence="2" id="KW-1185">Reference proteome</keyword>